<organism evidence="2 3">
    <name type="scientific">Mycena albidolilacea</name>
    <dbReference type="NCBI Taxonomy" id="1033008"/>
    <lineage>
        <taxon>Eukaryota</taxon>
        <taxon>Fungi</taxon>
        <taxon>Dikarya</taxon>
        <taxon>Basidiomycota</taxon>
        <taxon>Agaricomycotina</taxon>
        <taxon>Agaricomycetes</taxon>
        <taxon>Agaricomycetidae</taxon>
        <taxon>Agaricales</taxon>
        <taxon>Marasmiineae</taxon>
        <taxon>Mycenaceae</taxon>
        <taxon>Mycena</taxon>
    </lineage>
</organism>
<evidence type="ECO:0000313" key="2">
    <source>
        <dbReference type="EMBL" id="KAJ7310972.1"/>
    </source>
</evidence>
<keyword evidence="3" id="KW-1185">Reference proteome</keyword>
<accession>A0AAD6Z8C5</accession>
<evidence type="ECO:0000313" key="3">
    <source>
        <dbReference type="Proteomes" id="UP001218218"/>
    </source>
</evidence>
<dbReference type="Proteomes" id="UP001218218">
    <property type="component" value="Unassembled WGS sequence"/>
</dbReference>
<sequence>MLYLILVSKFELFLSRTTMQGERIPPLPAGLWLACYKCFKEDDVRLPDVAPVIGSCIAGLVRQSSGRRTEPVEPTLHPVLHHPTACAGAGAGTAILSSNRGAGIRKSRRRPHPRPMLPYRTPVAEGAAELDVDEAEETEETPHPDLPLLLPHLLTSKSFQPLQQSLPLLLLS</sequence>
<feature type="region of interest" description="Disordered" evidence="1">
    <location>
        <begin position="100"/>
        <end position="125"/>
    </location>
</feature>
<evidence type="ECO:0000256" key="1">
    <source>
        <dbReference type="SAM" id="MobiDB-lite"/>
    </source>
</evidence>
<reference evidence="2" key="1">
    <citation type="submission" date="2023-03" db="EMBL/GenBank/DDBJ databases">
        <title>Massive genome expansion in bonnet fungi (Mycena s.s.) driven by repeated elements and novel gene families across ecological guilds.</title>
        <authorList>
            <consortium name="Lawrence Berkeley National Laboratory"/>
            <person name="Harder C.B."/>
            <person name="Miyauchi S."/>
            <person name="Viragh M."/>
            <person name="Kuo A."/>
            <person name="Thoen E."/>
            <person name="Andreopoulos B."/>
            <person name="Lu D."/>
            <person name="Skrede I."/>
            <person name="Drula E."/>
            <person name="Henrissat B."/>
            <person name="Morin E."/>
            <person name="Kohler A."/>
            <person name="Barry K."/>
            <person name="LaButti K."/>
            <person name="Morin E."/>
            <person name="Salamov A."/>
            <person name="Lipzen A."/>
            <person name="Mereny Z."/>
            <person name="Hegedus B."/>
            <person name="Baldrian P."/>
            <person name="Stursova M."/>
            <person name="Weitz H."/>
            <person name="Taylor A."/>
            <person name="Grigoriev I.V."/>
            <person name="Nagy L.G."/>
            <person name="Martin F."/>
            <person name="Kauserud H."/>
        </authorList>
    </citation>
    <scope>NUCLEOTIDE SEQUENCE</scope>
    <source>
        <strain evidence="2">CBHHK002</strain>
    </source>
</reference>
<comment type="caution">
    <text evidence="2">The sequence shown here is derived from an EMBL/GenBank/DDBJ whole genome shotgun (WGS) entry which is preliminary data.</text>
</comment>
<proteinExistence type="predicted"/>
<name>A0AAD6Z8C5_9AGAR</name>
<dbReference type="AlphaFoldDB" id="A0AAD6Z8C5"/>
<feature type="compositionally biased region" description="Basic residues" evidence="1">
    <location>
        <begin position="103"/>
        <end position="113"/>
    </location>
</feature>
<dbReference type="EMBL" id="JARIHO010000076">
    <property type="protein sequence ID" value="KAJ7310972.1"/>
    <property type="molecule type" value="Genomic_DNA"/>
</dbReference>
<protein>
    <submittedName>
        <fullName evidence="2">Uncharacterized protein</fullName>
    </submittedName>
</protein>
<gene>
    <name evidence="2" type="ORF">DFH08DRAFT_1045923</name>
</gene>